<keyword evidence="1" id="KW-0472">Membrane</keyword>
<accession>A0A0E9UAW1</accession>
<evidence type="ECO:0000256" key="1">
    <source>
        <dbReference type="SAM" id="Phobius"/>
    </source>
</evidence>
<feature type="transmembrane region" description="Helical" evidence="1">
    <location>
        <begin position="38"/>
        <end position="57"/>
    </location>
</feature>
<reference evidence="2" key="1">
    <citation type="submission" date="2014-11" db="EMBL/GenBank/DDBJ databases">
        <authorList>
            <person name="Amaro Gonzalez C."/>
        </authorList>
    </citation>
    <scope>NUCLEOTIDE SEQUENCE</scope>
</reference>
<proteinExistence type="predicted"/>
<organism evidence="2">
    <name type="scientific">Anguilla anguilla</name>
    <name type="common">European freshwater eel</name>
    <name type="synonym">Muraena anguilla</name>
    <dbReference type="NCBI Taxonomy" id="7936"/>
    <lineage>
        <taxon>Eukaryota</taxon>
        <taxon>Metazoa</taxon>
        <taxon>Chordata</taxon>
        <taxon>Craniata</taxon>
        <taxon>Vertebrata</taxon>
        <taxon>Euteleostomi</taxon>
        <taxon>Actinopterygii</taxon>
        <taxon>Neopterygii</taxon>
        <taxon>Teleostei</taxon>
        <taxon>Anguilliformes</taxon>
        <taxon>Anguillidae</taxon>
        <taxon>Anguilla</taxon>
    </lineage>
</organism>
<keyword evidence="1" id="KW-1133">Transmembrane helix</keyword>
<sequence length="61" mass="6952">MMLGSNCFHNIYMNHANLDNNVKYDNINYLICPGKGCLLSASVMIAILIPHLDFLWLEIIL</sequence>
<protein>
    <submittedName>
        <fullName evidence="2">Uncharacterized protein</fullName>
    </submittedName>
</protein>
<keyword evidence="1" id="KW-0812">Transmembrane</keyword>
<evidence type="ECO:0000313" key="2">
    <source>
        <dbReference type="EMBL" id="JAH62320.1"/>
    </source>
</evidence>
<name>A0A0E9UAW1_ANGAN</name>
<dbReference type="EMBL" id="GBXM01046257">
    <property type="protein sequence ID" value="JAH62320.1"/>
    <property type="molecule type" value="Transcribed_RNA"/>
</dbReference>
<reference evidence="2" key="2">
    <citation type="journal article" date="2015" name="Fish Shellfish Immunol.">
        <title>Early steps in the European eel (Anguilla anguilla)-Vibrio vulnificus interaction in the gills: Role of the RtxA13 toxin.</title>
        <authorList>
            <person name="Callol A."/>
            <person name="Pajuelo D."/>
            <person name="Ebbesson L."/>
            <person name="Teles M."/>
            <person name="MacKenzie S."/>
            <person name="Amaro C."/>
        </authorList>
    </citation>
    <scope>NUCLEOTIDE SEQUENCE</scope>
</reference>
<dbReference type="AlphaFoldDB" id="A0A0E9UAW1"/>